<keyword evidence="2" id="KW-1185">Reference proteome</keyword>
<evidence type="ECO:0000313" key="2">
    <source>
        <dbReference type="Proteomes" id="UP001556692"/>
    </source>
</evidence>
<dbReference type="RefSeq" id="WP_367956442.1">
    <property type="nucleotide sequence ID" value="NZ_JBDPGJ010000005.1"/>
</dbReference>
<dbReference type="EMBL" id="JBDPGJ010000005">
    <property type="protein sequence ID" value="MEX0408581.1"/>
    <property type="molecule type" value="Genomic_DNA"/>
</dbReference>
<proteinExistence type="predicted"/>
<comment type="caution">
    <text evidence="1">The sequence shown here is derived from an EMBL/GenBank/DDBJ whole genome shotgun (WGS) entry which is preliminary data.</text>
</comment>
<reference evidence="1 2" key="1">
    <citation type="submission" date="2024-05" db="EMBL/GenBank/DDBJ databases">
        <authorList>
            <person name="Jiang F."/>
        </authorList>
    </citation>
    <scope>NUCLEOTIDE SEQUENCE [LARGE SCALE GENOMIC DNA]</scope>
    <source>
        <strain evidence="1 2">LZ166</strain>
    </source>
</reference>
<gene>
    <name evidence="1" type="ORF">ABGN05_23260</name>
</gene>
<name>A0ABV3SP68_9HYPH</name>
<sequence>MRRRRRAQLPHNDLKAVFSRQPNVCTFVRRQREFIHSVDCGGGGYGDPFTRDSRRILEDDREEWVSHEAAREEYGVAMTTEDVGRAGRA</sequence>
<evidence type="ECO:0000313" key="1">
    <source>
        <dbReference type="EMBL" id="MEX0408581.1"/>
    </source>
</evidence>
<dbReference type="Proteomes" id="UP001556692">
    <property type="component" value="Unassembled WGS sequence"/>
</dbReference>
<accession>A0ABV3SP68</accession>
<organism evidence="1 2">
    <name type="scientific">Aquibium pacificus</name>
    <dbReference type="NCBI Taxonomy" id="3153579"/>
    <lineage>
        <taxon>Bacteria</taxon>
        <taxon>Pseudomonadati</taxon>
        <taxon>Pseudomonadota</taxon>
        <taxon>Alphaproteobacteria</taxon>
        <taxon>Hyphomicrobiales</taxon>
        <taxon>Phyllobacteriaceae</taxon>
        <taxon>Aquibium</taxon>
    </lineage>
</organism>
<protein>
    <submittedName>
        <fullName evidence="1">Uncharacterized protein</fullName>
    </submittedName>
</protein>